<organism evidence="1 2">
    <name type="scientific">Caldinitratiruptor microaerophilus</name>
    <dbReference type="NCBI Taxonomy" id="671077"/>
    <lineage>
        <taxon>Bacteria</taxon>
        <taxon>Bacillati</taxon>
        <taxon>Bacillota</taxon>
        <taxon>Clostridia</taxon>
        <taxon>Eubacteriales</taxon>
        <taxon>Symbiobacteriaceae</taxon>
        <taxon>Caldinitratiruptor</taxon>
    </lineage>
</organism>
<sequence>MLLQRLNEYADRLRLPPPMYGPTAVRWVIHLDTDGRMLQMVETTGGTTKSTQRGKVMLTPQIGRTVAIRAKLLADNGEYVLGIPRKPEDADKVVLRHRAFIDLVRECALATGELTVKAVLQFLEGLPHGLRLPSGFDPADNITFEVAGIRPIDLPVIQRFWAKRAGAEKENADDDTGRVATCLVCGELKQVVARLPFKLKSIPGGQTSGIALVSANAPAFESYGLEASHVAPICHQCAERTHKSINALLADPNTHLVVGPIVYVAWTREPVEQNFLNLLSRPDPAEVRALIASVYTGRAGSLELDDTQYYAVAFSASGGRAVVRDWLDTTVGEVRRNLARFFMLQRIIGPDGNEPAPLGIFALSAAAVRDASRDLPPELPKALIRCALAGTWIPSWILAQAIRRARVEQRVTRQRAALIRLSYLSYMRIEKEDELMQLDRTQRDPAYHCGRLLAVLEEIQHAAVPGAKATLLDRFYGAASASPATVFGTLFRTAQSHLGKLRKDRPRLYNVFQQRLMEVQESITYFPATLNLGEQALFTLGYYHQRAADLAAARARSQKAEDTETDESDDE</sequence>
<dbReference type="Pfam" id="PF09709">
    <property type="entry name" value="Cas_Csd1"/>
    <property type="match status" value="1"/>
</dbReference>
<name>A0AA35G6R4_9FIRM</name>
<keyword evidence="2" id="KW-1185">Reference proteome</keyword>
<dbReference type="NCBIfam" id="TIGR01863">
    <property type="entry name" value="cas_Csd1"/>
    <property type="match status" value="1"/>
</dbReference>
<dbReference type="AlphaFoldDB" id="A0AA35G6R4"/>
<accession>A0AA35G6R4</accession>
<proteinExistence type="predicted"/>
<dbReference type="Proteomes" id="UP001163687">
    <property type="component" value="Chromosome"/>
</dbReference>
<evidence type="ECO:0000313" key="2">
    <source>
        <dbReference type="Proteomes" id="UP001163687"/>
    </source>
</evidence>
<protein>
    <submittedName>
        <fullName evidence="1">CRISPR-associated Csd1 family protein</fullName>
    </submittedName>
</protein>
<reference evidence="1" key="1">
    <citation type="submission" date="2022-03" db="EMBL/GenBank/DDBJ databases">
        <title>Complete genome sequence of Caldinitratiruptor microaerophilus.</title>
        <authorList>
            <person name="Mukaiyama R."/>
            <person name="Nishiyama T."/>
            <person name="Ueda K."/>
        </authorList>
    </citation>
    <scope>NUCLEOTIDE SEQUENCE</scope>
    <source>
        <strain evidence="1">JCM 16183</strain>
    </source>
</reference>
<evidence type="ECO:0000313" key="1">
    <source>
        <dbReference type="EMBL" id="BDG59301.1"/>
    </source>
</evidence>
<gene>
    <name evidence="1" type="ORF">caldi_03910</name>
</gene>
<dbReference type="KEGG" id="cmic:caldi_03910"/>
<dbReference type="InterPro" id="IPR010144">
    <property type="entry name" value="CRISPR-assoc_prot_Csd1-typ"/>
</dbReference>
<dbReference type="EMBL" id="AP025628">
    <property type="protein sequence ID" value="BDG59301.1"/>
    <property type="molecule type" value="Genomic_DNA"/>
</dbReference>